<dbReference type="InterPro" id="IPR000537">
    <property type="entry name" value="UbiA_prenyltransferase"/>
</dbReference>
<evidence type="ECO:0000313" key="7">
    <source>
        <dbReference type="Proteomes" id="UP000324646"/>
    </source>
</evidence>
<dbReference type="NCBIfam" id="NF008977">
    <property type="entry name" value="PRK12324.1-2"/>
    <property type="match status" value="1"/>
</dbReference>
<dbReference type="KEGG" id="crs:FQB35_13770"/>
<dbReference type="OrthoDB" id="9803632at2"/>
<dbReference type="PANTHER" id="PTHR42723">
    <property type="entry name" value="CHLOROPHYLL SYNTHASE"/>
    <property type="match status" value="1"/>
</dbReference>
<accession>A0A5C0SFK7</accession>
<feature type="transmembrane region" description="Helical" evidence="5">
    <location>
        <begin position="228"/>
        <end position="248"/>
    </location>
</feature>
<dbReference type="Proteomes" id="UP000324646">
    <property type="component" value="Chromosome"/>
</dbReference>
<keyword evidence="2 5" id="KW-0812">Transmembrane</keyword>
<keyword evidence="7" id="KW-1185">Reference proteome</keyword>
<dbReference type="GO" id="GO:0016020">
    <property type="term" value="C:membrane"/>
    <property type="evidence" value="ECO:0007669"/>
    <property type="project" value="UniProtKB-SubCell"/>
</dbReference>
<dbReference type="EMBL" id="CP042243">
    <property type="protein sequence ID" value="QEK13253.1"/>
    <property type="molecule type" value="Genomic_DNA"/>
</dbReference>
<feature type="transmembrane region" description="Helical" evidence="5">
    <location>
        <begin position="108"/>
        <end position="127"/>
    </location>
</feature>
<organism evidence="6 7">
    <name type="scientific">Crassaminicella thermophila</name>
    <dbReference type="NCBI Taxonomy" id="2599308"/>
    <lineage>
        <taxon>Bacteria</taxon>
        <taxon>Bacillati</taxon>
        <taxon>Bacillota</taxon>
        <taxon>Clostridia</taxon>
        <taxon>Eubacteriales</taxon>
        <taxon>Clostridiaceae</taxon>
        <taxon>Crassaminicella</taxon>
    </lineage>
</organism>
<evidence type="ECO:0000256" key="5">
    <source>
        <dbReference type="SAM" id="Phobius"/>
    </source>
</evidence>
<keyword evidence="3 5" id="KW-1133">Transmembrane helix</keyword>
<feature type="transmembrane region" description="Helical" evidence="5">
    <location>
        <begin position="83"/>
        <end position="102"/>
    </location>
</feature>
<evidence type="ECO:0000256" key="4">
    <source>
        <dbReference type="ARBA" id="ARBA00023136"/>
    </source>
</evidence>
<evidence type="ECO:0000256" key="2">
    <source>
        <dbReference type="ARBA" id="ARBA00022692"/>
    </source>
</evidence>
<feature type="transmembrane region" description="Helical" evidence="5">
    <location>
        <begin position="43"/>
        <end position="62"/>
    </location>
</feature>
<dbReference type="EC" id="2.4.2.45" evidence="6"/>
<dbReference type="CDD" id="cd13963">
    <property type="entry name" value="PT_UbiA_2"/>
    <property type="match status" value="1"/>
</dbReference>
<dbReference type="PANTHER" id="PTHR42723:SF1">
    <property type="entry name" value="CHLOROPHYLL SYNTHASE, CHLOROPLASTIC"/>
    <property type="match status" value="1"/>
</dbReference>
<protein>
    <submittedName>
        <fullName evidence="6">Decaprenyl-phosphate phosphoribosyltransferase</fullName>
        <ecNumber evidence="6">2.4.2.45</ecNumber>
    </submittedName>
</protein>
<dbReference type="Pfam" id="PF01040">
    <property type="entry name" value="UbiA"/>
    <property type="match status" value="1"/>
</dbReference>
<dbReference type="InterPro" id="IPR044878">
    <property type="entry name" value="UbiA_sf"/>
</dbReference>
<dbReference type="RefSeq" id="WP_148810425.1">
    <property type="nucleotide sequence ID" value="NZ_CP042243.1"/>
</dbReference>
<dbReference type="GO" id="GO:0016757">
    <property type="term" value="F:glycosyltransferase activity"/>
    <property type="evidence" value="ECO:0007669"/>
    <property type="project" value="UniProtKB-KW"/>
</dbReference>
<feature type="transmembrane region" description="Helical" evidence="5">
    <location>
        <begin position="132"/>
        <end position="152"/>
    </location>
</feature>
<dbReference type="NCBIfam" id="NF008978">
    <property type="entry name" value="PRK12324.1-4"/>
    <property type="match status" value="1"/>
</dbReference>
<dbReference type="AlphaFoldDB" id="A0A5C0SFK7"/>
<keyword evidence="6" id="KW-0808">Transferase</keyword>
<gene>
    <name evidence="6" type="ORF">FQB35_13770</name>
</gene>
<evidence type="ECO:0000256" key="3">
    <source>
        <dbReference type="ARBA" id="ARBA00022989"/>
    </source>
</evidence>
<proteinExistence type="predicted"/>
<name>A0A5C0SFK7_CRATE</name>
<sequence length="287" mass="32902">MEILFGLVKTMRPKQWTKNLLLFAAILFSNNLFNFYLLKLSIAGFMLFCMISGNVYILNDLVDKEKDKLHPKKCMRPIPSGEVSIGQAIVFLFISVLSSFYMSYKIGFLFFLVGLIYFLWVTLYSFVLKHVVILDVMSISIGFVLRAVAGAVLIGVRISPWLLLCTFLLSLFLALHKRKSEMELILSGNKTSRKILEEYTPELLNDMLHIVTSSTVMAYALYTFTASHSIYMMATIPFVIYGIFRYQYIIHKKGLGENPELVLLSDKPLIIDILLWAFCCTIILYFI</sequence>
<feature type="transmembrane region" description="Helical" evidence="5">
    <location>
        <begin position="20"/>
        <end position="37"/>
    </location>
</feature>
<evidence type="ECO:0000313" key="6">
    <source>
        <dbReference type="EMBL" id="QEK13253.1"/>
    </source>
</evidence>
<feature type="transmembrane region" description="Helical" evidence="5">
    <location>
        <begin position="269"/>
        <end position="286"/>
    </location>
</feature>
<keyword evidence="6" id="KW-0328">Glycosyltransferase</keyword>
<feature type="transmembrane region" description="Helical" evidence="5">
    <location>
        <begin position="158"/>
        <end position="175"/>
    </location>
</feature>
<comment type="subcellular location">
    <subcellularLocation>
        <location evidence="1">Membrane</location>
        <topology evidence="1">Multi-pass membrane protein</topology>
    </subcellularLocation>
</comment>
<dbReference type="GO" id="GO:0016765">
    <property type="term" value="F:transferase activity, transferring alkyl or aryl (other than methyl) groups"/>
    <property type="evidence" value="ECO:0007669"/>
    <property type="project" value="InterPro"/>
</dbReference>
<dbReference type="InterPro" id="IPR050475">
    <property type="entry name" value="Prenyltransferase_related"/>
</dbReference>
<keyword evidence="4 5" id="KW-0472">Membrane</keyword>
<evidence type="ECO:0000256" key="1">
    <source>
        <dbReference type="ARBA" id="ARBA00004141"/>
    </source>
</evidence>
<reference evidence="6 7" key="1">
    <citation type="submission" date="2019-07" db="EMBL/GenBank/DDBJ databases">
        <title>Complete genome of Crassaminicella thermophila SY095.</title>
        <authorList>
            <person name="Li X."/>
        </authorList>
    </citation>
    <scope>NUCLEOTIDE SEQUENCE [LARGE SCALE GENOMIC DNA]</scope>
    <source>
        <strain evidence="6 7">SY095</strain>
    </source>
</reference>
<dbReference type="Gene3D" id="1.10.357.140">
    <property type="entry name" value="UbiA prenyltransferase"/>
    <property type="match status" value="1"/>
</dbReference>